<dbReference type="Gene3D" id="3.90.25.10">
    <property type="entry name" value="UDP-galactose 4-epimerase, domain 1"/>
    <property type="match status" value="1"/>
</dbReference>
<dbReference type="PANTHER" id="PTHR42748:SF7">
    <property type="entry name" value="NMRA LIKE REDOX SENSOR 1-RELATED"/>
    <property type="match status" value="1"/>
</dbReference>
<gene>
    <name evidence="4" type="ORF">BDQ12DRAFT_692367</name>
</gene>
<evidence type="ECO:0000256" key="1">
    <source>
        <dbReference type="ARBA" id="ARBA00006328"/>
    </source>
</evidence>
<evidence type="ECO:0000259" key="3">
    <source>
        <dbReference type="Pfam" id="PF05368"/>
    </source>
</evidence>
<evidence type="ECO:0000313" key="4">
    <source>
        <dbReference type="EMBL" id="TFK32574.1"/>
    </source>
</evidence>
<organism evidence="4 5">
    <name type="scientific">Crucibulum laeve</name>
    <dbReference type="NCBI Taxonomy" id="68775"/>
    <lineage>
        <taxon>Eukaryota</taxon>
        <taxon>Fungi</taxon>
        <taxon>Dikarya</taxon>
        <taxon>Basidiomycota</taxon>
        <taxon>Agaricomycotina</taxon>
        <taxon>Agaricomycetes</taxon>
        <taxon>Agaricomycetidae</taxon>
        <taxon>Agaricales</taxon>
        <taxon>Agaricineae</taxon>
        <taxon>Nidulariaceae</taxon>
        <taxon>Crucibulum</taxon>
    </lineage>
</organism>
<evidence type="ECO:0000256" key="2">
    <source>
        <dbReference type="ARBA" id="ARBA00022857"/>
    </source>
</evidence>
<reference evidence="4 5" key="1">
    <citation type="journal article" date="2019" name="Nat. Ecol. Evol.">
        <title>Megaphylogeny resolves global patterns of mushroom evolution.</title>
        <authorList>
            <person name="Varga T."/>
            <person name="Krizsan K."/>
            <person name="Foldi C."/>
            <person name="Dima B."/>
            <person name="Sanchez-Garcia M."/>
            <person name="Sanchez-Ramirez S."/>
            <person name="Szollosi G.J."/>
            <person name="Szarkandi J.G."/>
            <person name="Papp V."/>
            <person name="Albert L."/>
            <person name="Andreopoulos W."/>
            <person name="Angelini C."/>
            <person name="Antonin V."/>
            <person name="Barry K.W."/>
            <person name="Bougher N.L."/>
            <person name="Buchanan P."/>
            <person name="Buyck B."/>
            <person name="Bense V."/>
            <person name="Catcheside P."/>
            <person name="Chovatia M."/>
            <person name="Cooper J."/>
            <person name="Damon W."/>
            <person name="Desjardin D."/>
            <person name="Finy P."/>
            <person name="Geml J."/>
            <person name="Haridas S."/>
            <person name="Hughes K."/>
            <person name="Justo A."/>
            <person name="Karasinski D."/>
            <person name="Kautmanova I."/>
            <person name="Kiss B."/>
            <person name="Kocsube S."/>
            <person name="Kotiranta H."/>
            <person name="LaButti K.M."/>
            <person name="Lechner B.E."/>
            <person name="Liimatainen K."/>
            <person name="Lipzen A."/>
            <person name="Lukacs Z."/>
            <person name="Mihaltcheva S."/>
            <person name="Morgado L.N."/>
            <person name="Niskanen T."/>
            <person name="Noordeloos M.E."/>
            <person name="Ohm R.A."/>
            <person name="Ortiz-Santana B."/>
            <person name="Ovrebo C."/>
            <person name="Racz N."/>
            <person name="Riley R."/>
            <person name="Savchenko A."/>
            <person name="Shiryaev A."/>
            <person name="Soop K."/>
            <person name="Spirin V."/>
            <person name="Szebenyi C."/>
            <person name="Tomsovsky M."/>
            <person name="Tulloss R.E."/>
            <person name="Uehling J."/>
            <person name="Grigoriev I.V."/>
            <person name="Vagvolgyi C."/>
            <person name="Papp T."/>
            <person name="Martin F.M."/>
            <person name="Miettinen O."/>
            <person name="Hibbett D.S."/>
            <person name="Nagy L.G."/>
        </authorList>
    </citation>
    <scope>NUCLEOTIDE SEQUENCE [LARGE SCALE GENOMIC DNA]</scope>
    <source>
        <strain evidence="4 5">CBS 166.37</strain>
    </source>
</reference>
<keyword evidence="5" id="KW-1185">Reference proteome</keyword>
<accession>A0A5C3LHJ5</accession>
<evidence type="ECO:0000313" key="5">
    <source>
        <dbReference type="Proteomes" id="UP000308652"/>
    </source>
</evidence>
<dbReference type="Gene3D" id="3.40.50.720">
    <property type="entry name" value="NAD(P)-binding Rossmann-like Domain"/>
    <property type="match status" value="1"/>
</dbReference>
<dbReference type="Proteomes" id="UP000308652">
    <property type="component" value="Unassembled WGS sequence"/>
</dbReference>
<dbReference type="Pfam" id="PF05368">
    <property type="entry name" value="NmrA"/>
    <property type="match status" value="1"/>
</dbReference>
<dbReference type="SUPFAM" id="SSF51735">
    <property type="entry name" value="NAD(P)-binding Rossmann-fold domains"/>
    <property type="match status" value="1"/>
</dbReference>
<sequence>MKPIIAVVTGTGAQGRSVSRAFHNSGIWRVRVLTRNPDGDVAQEMKKEGMEIVQANFEDRVSLVNAFTGSWAVYSVTIPPWHQSYTNKMEEYDQGVLQANAAKEANIQLLLFSTLPYVGADFMGLGGVELYDAKARTNDYITSISLPAVYLSTSVFVDIIHSWPTLMKTSSKIEFWDYVVEKEKQVVFLWVERDLGKSVLSIAESFRLSGKPLLEHPYNHTIQPLGSWRGTWGEIAREIEKQTGIETEHTVIADADERWNYELTKAFIYQNNHGLYPTVEFPPRTFIDLGVKFGTLEEFIRAKVVPMLRQS</sequence>
<protein>
    <recommendedName>
        <fullName evidence="3">NmrA-like domain-containing protein</fullName>
    </recommendedName>
</protein>
<dbReference type="InterPro" id="IPR051164">
    <property type="entry name" value="NmrA-like_oxidored"/>
</dbReference>
<keyword evidence="2" id="KW-0521">NADP</keyword>
<comment type="similarity">
    <text evidence="1">Belongs to the NmrA-type oxidoreductase family.</text>
</comment>
<proteinExistence type="inferred from homology"/>
<dbReference type="STRING" id="68775.A0A5C3LHJ5"/>
<dbReference type="EMBL" id="ML213670">
    <property type="protein sequence ID" value="TFK32574.1"/>
    <property type="molecule type" value="Genomic_DNA"/>
</dbReference>
<dbReference type="AlphaFoldDB" id="A0A5C3LHJ5"/>
<dbReference type="InterPro" id="IPR008030">
    <property type="entry name" value="NmrA-like"/>
</dbReference>
<feature type="domain" description="NmrA-like" evidence="3">
    <location>
        <begin position="2"/>
        <end position="209"/>
    </location>
</feature>
<dbReference type="GO" id="GO:0005634">
    <property type="term" value="C:nucleus"/>
    <property type="evidence" value="ECO:0007669"/>
    <property type="project" value="TreeGrafter"/>
</dbReference>
<dbReference type="InterPro" id="IPR036291">
    <property type="entry name" value="NAD(P)-bd_dom_sf"/>
</dbReference>
<name>A0A5C3LHJ5_9AGAR</name>
<dbReference type="PANTHER" id="PTHR42748">
    <property type="entry name" value="NITROGEN METABOLITE REPRESSION PROTEIN NMRA FAMILY MEMBER"/>
    <property type="match status" value="1"/>
</dbReference>
<dbReference type="OrthoDB" id="419598at2759"/>